<accession>A0A7I8KKR9</accession>
<feature type="transmembrane region" description="Helical" evidence="2">
    <location>
        <begin position="62"/>
        <end position="82"/>
    </location>
</feature>
<keyword evidence="2" id="KW-0472">Membrane</keyword>
<dbReference type="AlphaFoldDB" id="A0A7I8KKR9"/>
<protein>
    <submittedName>
        <fullName evidence="3">Uncharacterized protein</fullName>
    </submittedName>
</protein>
<keyword evidence="2" id="KW-0812">Transmembrane</keyword>
<evidence type="ECO:0000256" key="2">
    <source>
        <dbReference type="SAM" id="Phobius"/>
    </source>
</evidence>
<dbReference type="PANTHER" id="PTHR33640:SF8">
    <property type="entry name" value="TRANSMEMBRANE PROTEIN"/>
    <property type="match status" value="1"/>
</dbReference>
<feature type="compositionally biased region" description="Pro residues" evidence="1">
    <location>
        <begin position="94"/>
        <end position="103"/>
    </location>
</feature>
<name>A0A7I8KKR9_SPIIN</name>
<sequence length="228" mass="24764">MLDAVKAEKGRAMRRYRRLRQAGALSRFLLEAVAAMVLLSWFSARLPAVLALCAGLRRLPSFLLHPVCAFVVGNVIILALIAKSSVPGGTTGDPRPPSFPPPSAAAVSTTAASPLKEKPEAAFRVRRSKSGKVRPVARKDGVEKALRRSETNVRRPREVAGTWWAEGDKEVRVGEGSAADDNERFRQKIEAFIAKQLEFIEREEESLQLADHASAGAAALLVASDSRQ</sequence>
<proteinExistence type="predicted"/>
<feature type="transmembrane region" description="Helical" evidence="2">
    <location>
        <begin position="21"/>
        <end position="42"/>
    </location>
</feature>
<dbReference type="OrthoDB" id="1095087at2759"/>
<keyword evidence="2" id="KW-1133">Transmembrane helix</keyword>
<dbReference type="Proteomes" id="UP000663760">
    <property type="component" value="Chromosome 6"/>
</dbReference>
<feature type="compositionally biased region" description="Low complexity" evidence="1">
    <location>
        <begin position="104"/>
        <end position="114"/>
    </location>
</feature>
<evidence type="ECO:0000256" key="1">
    <source>
        <dbReference type="SAM" id="MobiDB-lite"/>
    </source>
</evidence>
<evidence type="ECO:0000313" key="4">
    <source>
        <dbReference type="Proteomes" id="UP000663760"/>
    </source>
</evidence>
<gene>
    <name evidence="3" type="ORF">SI8410_06008399</name>
</gene>
<organism evidence="3 4">
    <name type="scientific">Spirodela intermedia</name>
    <name type="common">Intermediate duckweed</name>
    <dbReference type="NCBI Taxonomy" id="51605"/>
    <lineage>
        <taxon>Eukaryota</taxon>
        <taxon>Viridiplantae</taxon>
        <taxon>Streptophyta</taxon>
        <taxon>Embryophyta</taxon>
        <taxon>Tracheophyta</taxon>
        <taxon>Spermatophyta</taxon>
        <taxon>Magnoliopsida</taxon>
        <taxon>Liliopsida</taxon>
        <taxon>Araceae</taxon>
        <taxon>Lemnoideae</taxon>
        <taxon>Spirodela</taxon>
    </lineage>
</organism>
<dbReference type="PANTHER" id="PTHR33640">
    <property type="entry name" value="TRANSMEMBRANE PROTEIN"/>
    <property type="match status" value="1"/>
</dbReference>
<evidence type="ECO:0000313" key="3">
    <source>
        <dbReference type="EMBL" id="CAA7397734.1"/>
    </source>
</evidence>
<dbReference type="EMBL" id="LR746269">
    <property type="protein sequence ID" value="CAA7397734.1"/>
    <property type="molecule type" value="Genomic_DNA"/>
</dbReference>
<reference evidence="3" key="1">
    <citation type="submission" date="2020-02" db="EMBL/GenBank/DDBJ databases">
        <authorList>
            <person name="Scholz U."/>
            <person name="Mascher M."/>
            <person name="Fiebig A."/>
        </authorList>
    </citation>
    <scope>NUCLEOTIDE SEQUENCE</scope>
</reference>
<keyword evidence="4" id="KW-1185">Reference proteome</keyword>
<feature type="region of interest" description="Disordered" evidence="1">
    <location>
        <begin position="89"/>
        <end position="120"/>
    </location>
</feature>